<keyword evidence="4 9" id="KW-0418">Kinase</keyword>
<feature type="compositionally biased region" description="Low complexity" evidence="7">
    <location>
        <begin position="15"/>
        <end position="34"/>
    </location>
</feature>
<keyword evidence="2" id="KW-0808">Transferase</keyword>
<evidence type="ECO:0000313" key="9">
    <source>
        <dbReference type="EMBL" id="EGG24123.1"/>
    </source>
</evidence>
<evidence type="ECO:0000259" key="8">
    <source>
        <dbReference type="PROSITE" id="PS50011"/>
    </source>
</evidence>
<evidence type="ECO:0000256" key="2">
    <source>
        <dbReference type="ARBA" id="ARBA00022679"/>
    </source>
</evidence>
<dbReference type="EMBL" id="GL883007">
    <property type="protein sequence ID" value="EGG24123.1"/>
    <property type="molecule type" value="Genomic_DNA"/>
</dbReference>
<evidence type="ECO:0000313" key="10">
    <source>
        <dbReference type="Proteomes" id="UP000007797"/>
    </source>
</evidence>
<reference evidence="10" key="1">
    <citation type="journal article" date="2011" name="Genome Res.">
        <title>Phylogeny-wide analysis of social amoeba genomes highlights ancient origins for complex intercellular communication.</title>
        <authorList>
            <person name="Heidel A.J."/>
            <person name="Lawal H.M."/>
            <person name="Felder M."/>
            <person name="Schilde C."/>
            <person name="Helps N.R."/>
            <person name="Tunggal B."/>
            <person name="Rivero F."/>
            <person name="John U."/>
            <person name="Schleicher M."/>
            <person name="Eichinger L."/>
            <person name="Platzer M."/>
            <person name="Noegel A.A."/>
            <person name="Schaap P."/>
            <person name="Gloeckner G."/>
        </authorList>
    </citation>
    <scope>NUCLEOTIDE SEQUENCE [LARGE SCALE GENOMIC DNA]</scope>
    <source>
        <strain evidence="10">SH3</strain>
    </source>
</reference>
<evidence type="ECO:0000256" key="1">
    <source>
        <dbReference type="ARBA" id="ARBA00022527"/>
    </source>
</evidence>
<dbReference type="SUPFAM" id="SSF48452">
    <property type="entry name" value="TPR-like"/>
    <property type="match status" value="1"/>
</dbReference>
<dbReference type="InterPro" id="IPR011009">
    <property type="entry name" value="Kinase-like_dom_sf"/>
</dbReference>
<evidence type="ECO:0000256" key="3">
    <source>
        <dbReference type="ARBA" id="ARBA00022741"/>
    </source>
</evidence>
<dbReference type="GO" id="GO:0034501">
    <property type="term" value="P:protein localization to kinetochore"/>
    <property type="evidence" value="ECO:0007669"/>
    <property type="project" value="TreeGrafter"/>
</dbReference>
<protein>
    <submittedName>
        <fullName evidence="9">TTK family protein kinase</fullName>
    </submittedName>
</protein>
<dbReference type="PANTHER" id="PTHR22974:SF21">
    <property type="entry name" value="DUAL SPECIFICITY PROTEIN KINASE TTK"/>
    <property type="match status" value="1"/>
</dbReference>
<dbReference type="CDD" id="cd14131">
    <property type="entry name" value="PKc_Mps1"/>
    <property type="match status" value="1"/>
</dbReference>
<dbReference type="FunFam" id="3.30.200.20:FF:000131">
    <property type="entry name" value="Dual specificity protein kinase TTK"/>
    <property type="match status" value="1"/>
</dbReference>
<feature type="compositionally biased region" description="Polar residues" evidence="7">
    <location>
        <begin position="35"/>
        <end position="50"/>
    </location>
</feature>
<dbReference type="GO" id="GO:0004674">
    <property type="term" value="F:protein serine/threonine kinase activity"/>
    <property type="evidence" value="ECO:0007669"/>
    <property type="project" value="UniProtKB-KW"/>
</dbReference>
<feature type="compositionally biased region" description="Basic and acidic residues" evidence="7">
    <location>
        <begin position="487"/>
        <end position="496"/>
    </location>
</feature>
<dbReference type="SMART" id="SM00220">
    <property type="entry name" value="S_TKc"/>
    <property type="match status" value="1"/>
</dbReference>
<feature type="compositionally biased region" description="Low complexity" evidence="7">
    <location>
        <begin position="57"/>
        <end position="101"/>
    </location>
</feature>
<dbReference type="InterPro" id="IPR017441">
    <property type="entry name" value="Protein_kinase_ATP_BS"/>
</dbReference>
<dbReference type="SUPFAM" id="SSF56112">
    <property type="entry name" value="Protein kinase-like (PK-like)"/>
    <property type="match status" value="1"/>
</dbReference>
<dbReference type="PANTHER" id="PTHR22974">
    <property type="entry name" value="MIXED LINEAGE PROTEIN KINASE"/>
    <property type="match status" value="1"/>
</dbReference>
<dbReference type="Gene3D" id="3.30.200.20">
    <property type="entry name" value="Phosphorylase Kinase, domain 1"/>
    <property type="match status" value="1"/>
</dbReference>
<keyword evidence="1" id="KW-0723">Serine/threonine-protein kinase</keyword>
<dbReference type="Proteomes" id="UP000007797">
    <property type="component" value="Unassembled WGS sequence"/>
</dbReference>
<organism evidence="9 10">
    <name type="scientific">Cavenderia fasciculata</name>
    <name type="common">Slime mold</name>
    <name type="synonym">Dictyostelium fasciculatum</name>
    <dbReference type="NCBI Taxonomy" id="261658"/>
    <lineage>
        <taxon>Eukaryota</taxon>
        <taxon>Amoebozoa</taxon>
        <taxon>Evosea</taxon>
        <taxon>Eumycetozoa</taxon>
        <taxon>Dictyostelia</taxon>
        <taxon>Acytosteliales</taxon>
        <taxon>Cavenderiaceae</taxon>
        <taxon>Cavenderia</taxon>
    </lineage>
</organism>
<evidence type="ECO:0000256" key="4">
    <source>
        <dbReference type="ARBA" id="ARBA00022777"/>
    </source>
</evidence>
<feature type="region of interest" description="Disordered" evidence="7">
    <location>
        <begin position="487"/>
        <end position="512"/>
    </location>
</feature>
<accession>F4PKJ9</accession>
<keyword evidence="10" id="KW-1185">Reference proteome</keyword>
<feature type="region of interest" description="Disordered" evidence="7">
    <location>
        <begin position="356"/>
        <end position="411"/>
    </location>
</feature>
<evidence type="ECO:0000256" key="7">
    <source>
        <dbReference type="SAM" id="MobiDB-lite"/>
    </source>
</evidence>
<feature type="region of interest" description="Disordered" evidence="7">
    <location>
        <begin position="247"/>
        <end position="271"/>
    </location>
</feature>
<name>F4PKJ9_CACFS</name>
<dbReference type="GO" id="GO:0005634">
    <property type="term" value="C:nucleus"/>
    <property type="evidence" value="ECO:0007669"/>
    <property type="project" value="TreeGrafter"/>
</dbReference>
<proteinExistence type="predicted"/>
<dbReference type="GO" id="GO:0004712">
    <property type="term" value="F:protein serine/threonine/tyrosine kinase activity"/>
    <property type="evidence" value="ECO:0007669"/>
    <property type="project" value="TreeGrafter"/>
</dbReference>
<dbReference type="AlphaFoldDB" id="F4PKJ9"/>
<dbReference type="OrthoDB" id="20524at2759"/>
<dbReference type="KEGG" id="dfa:DFA_06264"/>
<feature type="region of interest" description="Disordered" evidence="7">
    <location>
        <begin position="419"/>
        <end position="438"/>
    </location>
</feature>
<feature type="compositionally biased region" description="Low complexity" evidence="7">
    <location>
        <begin position="375"/>
        <end position="408"/>
    </location>
</feature>
<dbReference type="GO" id="GO:0007059">
    <property type="term" value="P:chromosome segregation"/>
    <property type="evidence" value="ECO:0007669"/>
    <property type="project" value="TreeGrafter"/>
</dbReference>
<dbReference type="STRING" id="1054147.F4PKJ9"/>
<dbReference type="FunFam" id="1.10.510.10:FF:000224">
    <property type="entry name" value="serine/threonine-protein kinase mph1 isoform X1"/>
    <property type="match status" value="1"/>
</dbReference>
<dbReference type="GO" id="GO:0000776">
    <property type="term" value="C:kinetochore"/>
    <property type="evidence" value="ECO:0007669"/>
    <property type="project" value="TreeGrafter"/>
</dbReference>
<feature type="compositionally biased region" description="Polar residues" evidence="7">
    <location>
        <begin position="1"/>
        <end position="14"/>
    </location>
</feature>
<dbReference type="Gene3D" id="1.10.510.10">
    <property type="entry name" value="Transferase(Phosphotransferase) domain 1"/>
    <property type="match status" value="1"/>
</dbReference>
<dbReference type="InterPro" id="IPR011990">
    <property type="entry name" value="TPR-like_helical_dom_sf"/>
</dbReference>
<feature type="binding site" evidence="6">
    <location>
        <position position="563"/>
    </location>
    <ligand>
        <name>ATP</name>
        <dbReference type="ChEBI" id="CHEBI:30616"/>
    </ligand>
</feature>
<keyword evidence="3 6" id="KW-0547">Nucleotide-binding</keyword>
<dbReference type="PROSITE" id="PS50011">
    <property type="entry name" value="PROTEIN_KINASE_DOM"/>
    <property type="match status" value="1"/>
</dbReference>
<dbReference type="RefSeq" id="XP_004361974.1">
    <property type="nucleotide sequence ID" value="XM_004361917.1"/>
</dbReference>
<feature type="region of interest" description="Disordered" evidence="7">
    <location>
        <begin position="1"/>
        <end position="101"/>
    </location>
</feature>
<gene>
    <name evidence="9" type="primary">mps1</name>
    <name evidence="9" type="ORF">DFA_06264</name>
</gene>
<dbReference type="GO" id="GO:0007094">
    <property type="term" value="P:mitotic spindle assembly checkpoint signaling"/>
    <property type="evidence" value="ECO:0007669"/>
    <property type="project" value="TreeGrafter"/>
</dbReference>
<dbReference type="InterPro" id="IPR000719">
    <property type="entry name" value="Prot_kinase_dom"/>
</dbReference>
<evidence type="ECO:0000256" key="5">
    <source>
        <dbReference type="ARBA" id="ARBA00022840"/>
    </source>
</evidence>
<dbReference type="GO" id="GO:0033316">
    <property type="term" value="P:meiotic spindle assembly checkpoint signaling"/>
    <property type="evidence" value="ECO:0007669"/>
    <property type="project" value="TreeGrafter"/>
</dbReference>
<dbReference type="GO" id="GO:0005524">
    <property type="term" value="F:ATP binding"/>
    <property type="evidence" value="ECO:0007669"/>
    <property type="project" value="UniProtKB-UniRule"/>
</dbReference>
<dbReference type="PROSITE" id="PS00107">
    <property type="entry name" value="PROTEIN_KINASE_ATP"/>
    <property type="match status" value="1"/>
</dbReference>
<feature type="compositionally biased region" description="Low complexity" evidence="7">
    <location>
        <begin position="427"/>
        <end position="438"/>
    </location>
</feature>
<evidence type="ECO:0000256" key="6">
    <source>
        <dbReference type="PROSITE-ProRule" id="PRU10141"/>
    </source>
</evidence>
<sequence>MIDENTSPNILYQRSSSGSGMSLMSSSSSSSSSSTIHKTPGNSTSSSLKNGHSPLGSSNMSNTSTPSPSSSSSMSQSLSPVTMSLARTSQSTTTNITSTPTAADLENPSWWFQVISQEIEKFKNIEMLKSTDEVQRMLHIFQRATESIKYKDHSDNIEYSSILSSHANFQIRIGEFEDAKETLKFMKVKHIGQKTAEFYISCAYLELALYNFEKAKTILTKAIEKGGVSPLADVEKFLKYAQLKEDNHLHHQQQQQHQQQHQTQQQQQSPLLQSISNTTTTTTPSTLSPPLSTLHQQPMIVQQPKPQQQQDTISNMGRLSISSSSQKSGNTTMERQHILPSSVKSLGLGIKQPIRVQVQQQPKEDVKMTDDIPENSFTSTNTTTSTSSSTNTTLSTSPTSSSSTTSTTDPLSHLVLSDSKVESDPLQSSQVQKKTSMQQQYQQKQQQLLVKKQKEKEQQLQQQQLQQQQQLLLQQQQQQQQQQQKEKEKIIIEKKPVKQTTPPPPKNDHDQIDKGKVYEIAKSWSETTTVNGKSYLRIEFIGKGGSGKVYKVLSSDLKIYALKYVCLKSDQNEIESQLNEIEMLKTLRKHNNIIKLIDSEINIEKGFILLVLELGDIDLAKLLHRQQQETGKINENLIRVYWQQMLSAVDTIHNERIIHGDLKPANFVSVQGNLKLIDFGIAKAIQNDTTNIVRDSHIGTLNYISPEALIDTGAGSSDQPSGADNPGDESAPCMKLGRASDIWSLGCILYEMTYGYPPFKNYTNLFAKYQAIVNPNVAITFPPNSNANVVDVLKKRISNNTSITNVIQNGKQLVISYKPEGSMVMQHQLKKNGGVQAWINPYCNMATPMVCNLPQVPPCDTVYLHVIPMLGGPNLYFNYPFNCTVA</sequence>
<feature type="compositionally biased region" description="Low complexity" evidence="7">
    <location>
        <begin position="252"/>
        <end position="268"/>
    </location>
</feature>
<dbReference type="Gene3D" id="1.25.40.10">
    <property type="entry name" value="Tetratricopeptide repeat domain"/>
    <property type="match status" value="1"/>
</dbReference>
<feature type="domain" description="Protein kinase" evidence="8">
    <location>
        <begin position="535"/>
        <end position="814"/>
    </location>
</feature>
<dbReference type="Pfam" id="PF00069">
    <property type="entry name" value="Pkinase"/>
    <property type="match status" value="1"/>
</dbReference>
<dbReference type="OMA" id="YEMTYGY"/>
<dbReference type="InterPro" id="IPR027084">
    <property type="entry name" value="Mps1_cat"/>
</dbReference>
<keyword evidence="5 6" id="KW-0067">ATP-binding</keyword>
<dbReference type="GeneID" id="14876504"/>